<feature type="non-terminal residue" evidence="7">
    <location>
        <position position="1"/>
    </location>
</feature>
<gene>
    <name evidence="7" type="ORF">PACLA_8A034111</name>
</gene>
<dbReference type="GO" id="GO:0003677">
    <property type="term" value="F:DNA binding"/>
    <property type="evidence" value="ECO:0007669"/>
    <property type="project" value="UniProtKB-KW"/>
</dbReference>
<keyword evidence="6" id="KW-0539">Nucleus</keyword>
<evidence type="ECO:0000313" key="8">
    <source>
        <dbReference type="Proteomes" id="UP001152795"/>
    </source>
</evidence>
<dbReference type="InterPro" id="IPR019525">
    <property type="entry name" value="Nrf1_NLS/DNA-bd_dimer"/>
</dbReference>
<dbReference type="GO" id="GO:0006357">
    <property type="term" value="P:regulation of transcription by RNA polymerase II"/>
    <property type="evidence" value="ECO:0007669"/>
    <property type="project" value="InterPro"/>
</dbReference>
<dbReference type="Pfam" id="PF10492">
    <property type="entry name" value="Nrf1_activ_bdg"/>
    <property type="match status" value="1"/>
</dbReference>
<keyword evidence="5" id="KW-0804">Transcription</keyword>
<comment type="caution">
    <text evidence="7">The sequence shown here is derived from an EMBL/GenBank/DDBJ whole genome shotgun (WGS) entry which is preliminary data.</text>
</comment>
<sequence length="456" mass="48959">SGFRPGDSTVNQLVLIVHKIYEAFEQGITNHLGRNPIIFSTRLTRAKMAKYESLVNIDVGTLLQIAQQKTAKIMKKIVKKKIISDLPTLIFSRYETGTTAEISCSGIICDDKHVFGAAPLENCVKGLKPHILQSLEAALAQQTPTPSQDNNGLFELPPLYIDGIPTPVDKMTQAQLRAFIPLMLKYSTGRGKPGWGRDSTKPPWWPDEIPWQNVRSDTRTEEQKAKLSWTNALRMIVKNCYEFHGRSDLLPDFQDGDGYQQVQGTHPIVHTLTNADGTLSLVQVDATGAIVSSYTDGSTQAESTQAVATLSDVSATTQGTPVTISISEMSQGEAAAQAAVATLAEATLSDGGQLVISEHAANALASVGESTLNTSNLVTIPVHAAAAMMQIQNGQITNSQTQYIATSIPQVAMAPHSNLHTVNSPQSIQTQLVDSTGAENPVPGASQAVEVVTYST</sequence>
<reference evidence="7" key="1">
    <citation type="submission" date="2020-04" db="EMBL/GenBank/DDBJ databases">
        <authorList>
            <person name="Alioto T."/>
            <person name="Alioto T."/>
            <person name="Gomez Garrido J."/>
        </authorList>
    </citation>
    <scope>NUCLEOTIDE SEQUENCE</scope>
    <source>
        <strain evidence="7">A484AB</strain>
    </source>
</reference>
<comment type="similarity">
    <text evidence="2">Belongs to the NRF1/Ewg family.</text>
</comment>
<dbReference type="Proteomes" id="UP001152795">
    <property type="component" value="Unassembled WGS sequence"/>
</dbReference>
<dbReference type="AlphaFoldDB" id="A0A7D9IZY6"/>
<dbReference type="GO" id="GO:0005634">
    <property type="term" value="C:nucleus"/>
    <property type="evidence" value="ECO:0007669"/>
    <property type="project" value="UniProtKB-SubCell"/>
</dbReference>
<evidence type="ECO:0000256" key="4">
    <source>
        <dbReference type="ARBA" id="ARBA00023125"/>
    </source>
</evidence>
<evidence type="ECO:0000256" key="6">
    <source>
        <dbReference type="ARBA" id="ARBA00023242"/>
    </source>
</evidence>
<comment type="subcellular location">
    <subcellularLocation>
        <location evidence="1">Nucleus</location>
    </subcellularLocation>
</comment>
<evidence type="ECO:0000256" key="3">
    <source>
        <dbReference type="ARBA" id="ARBA00023015"/>
    </source>
</evidence>
<accession>A0A7D9IZY6</accession>
<dbReference type="Pfam" id="PF10491">
    <property type="entry name" value="Nrf1_DNA-bind"/>
    <property type="match status" value="1"/>
</dbReference>
<evidence type="ECO:0000313" key="7">
    <source>
        <dbReference type="EMBL" id="CAB4018026.1"/>
    </source>
</evidence>
<evidence type="ECO:0000256" key="1">
    <source>
        <dbReference type="ARBA" id="ARBA00004123"/>
    </source>
</evidence>
<proteinExistence type="inferred from homology"/>
<protein>
    <submittedName>
        <fullName evidence="7">Uncharacterized protein</fullName>
    </submittedName>
</protein>
<dbReference type="GO" id="GO:0003700">
    <property type="term" value="F:DNA-binding transcription factor activity"/>
    <property type="evidence" value="ECO:0007669"/>
    <property type="project" value="InterPro"/>
</dbReference>
<keyword evidence="8" id="KW-1185">Reference proteome</keyword>
<dbReference type="PANTHER" id="PTHR20338">
    <property type="entry name" value="NUCLEAR RESPIRATORY FACTOR 1"/>
    <property type="match status" value="1"/>
</dbReference>
<dbReference type="InterPro" id="IPR039142">
    <property type="entry name" value="NRF1/Ewg"/>
</dbReference>
<evidence type="ECO:0000256" key="2">
    <source>
        <dbReference type="ARBA" id="ARBA00005713"/>
    </source>
</evidence>
<dbReference type="OrthoDB" id="10031051at2759"/>
<keyword evidence="3" id="KW-0805">Transcription regulation</keyword>
<dbReference type="EMBL" id="CACRXK020009817">
    <property type="protein sequence ID" value="CAB4018026.1"/>
    <property type="molecule type" value="Genomic_DNA"/>
</dbReference>
<organism evidence="7 8">
    <name type="scientific">Paramuricea clavata</name>
    <name type="common">Red gorgonian</name>
    <name type="synonym">Violescent sea-whip</name>
    <dbReference type="NCBI Taxonomy" id="317549"/>
    <lineage>
        <taxon>Eukaryota</taxon>
        <taxon>Metazoa</taxon>
        <taxon>Cnidaria</taxon>
        <taxon>Anthozoa</taxon>
        <taxon>Octocorallia</taxon>
        <taxon>Malacalcyonacea</taxon>
        <taxon>Plexauridae</taxon>
        <taxon>Paramuricea</taxon>
    </lineage>
</organism>
<keyword evidence="4" id="KW-0238">DNA-binding</keyword>
<evidence type="ECO:0000256" key="5">
    <source>
        <dbReference type="ARBA" id="ARBA00023163"/>
    </source>
</evidence>
<name>A0A7D9IZY6_PARCT</name>